<dbReference type="RefSeq" id="WP_020935226.1">
    <property type="nucleotide sequence ID" value="NC_021915.1"/>
</dbReference>
<evidence type="ECO:0000313" key="4">
    <source>
        <dbReference type="Proteomes" id="UP000015388"/>
    </source>
</evidence>
<proteinExistence type="predicted"/>
<dbReference type="Proteomes" id="UP000015388">
    <property type="component" value="Chromosome"/>
</dbReference>
<organism evidence="3 4">
    <name type="scientific">Corynebacterium maris DSM 45190</name>
    <dbReference type="NCBI Taxonomy" id="1224163"/>
    <lineage>
        <taxon>Bacteria</taxon>
        <taxon>Bacillati</taxon>
        <taxon>Actinomycetota</taxon>
        <taxon>Actinomycetes</taxon>
        <taxon>Mycobacteriales</taxon>
        <taxon>Corynebacteriaceae</taxon>
        <taxon>Corynebacterium</taxon>
    </lineage>
</organism>
<dbReference type="OrthoDB" id="9777271at2"/>
<dbReference type="CDD" id="cd07374">
    <property type="entry name" value="CYTH-like_Pase"/>
    <property type="match status" value="1"/>
</dbReference>
<dbReference type="InterPro" id="IPR023577">
    <property type="entry name" value="CYTH_domain"/>
</dbReference>
<reference evidence="3 4" key="1">
    <citation type="submission" date="2012-11" db="EMBL/GenBank/DDBJ databases">
        <title>The complete genome sequence of Corynebacterium maris Coryn-1 (=DSM 45190).</title>
        <authorList>
            <person name="Schaffert L."/>
            <person name="Albersmeier A."/>
            <person name="Kalinowski J."/>
            <person name="Ruckert C."/>
        </authorList>
    </citation>
    <scope>NUCLEOTIDE SEQUENCE [LARGE SCALE GENOMIC DNA]</scope>
    <source>
        <strain evidence="4">Coryn-1</strain>
    </source>
</reference>
<dbReference type="SMART" id="SM01118">
    <property type="entry name" value="CYTH"/>
    <property type="match status" value="1"/>
</dbReference>
<dbReference type="Pfam" id="PF01928">
    <property type="entry name" value="CYTH"/>
    <property type="match status" value="1"/>
</dbReference>
<dbReference type="SMART" id="SM00880">
    <property type="entry name" value="CHAD"/>
    <property type="match status" value="1"/>
</dbReference>
<dbReference type="InterPro" id="IPR033469">
    <property type="entry name" value="CYTH-like_dom_sf"/>
</dbReference>
<dbReference type="STRING" id="1224163.B841_09100"/>
<evidence type="ECO:0000259" key="1">
    <source>
        <dbReference type="PROSITE" id="PS51707"/>
    </source>
</evidence>
<name>S5TKR4_9CORY</name>
<feature type="domain" description="CYTH" evidence="1">
    <location>
        <begin position="6"/>
        <end position="209"/>
    </location>
</feature>
<feature type="domain" description="CHAD" evidence="2">
    <location>
        <begin position="226"/>
        <end position="525"/>
    </location>
</feature>
<evidence type="ECO:0008006" key="5">
    <source>
        <dbReference type="Google" id="ProtNLM"/>
    </source>
</evidence>
<dbReference type="eggNOG" id="COG5607">
    <property type="taxonomic scope" value="Bacteria"/>
</dbReference>
<dbReference type="SUPFAM" id="SSF55154">
    <property type="entry name" value="CYTH-like phosphatases"/>
    <property type="match status" value="1"/>
</dbReference>
<dbReference type="PROSITE" id="PS51707">
    <property type="entry name" value="CYTH"/>
    <property type="match status" value="1"/>
</dbReference>
<keyword evidence="4" id="KW-1185">Reference proteome</keyword>
<gene>
    <name evidence="3" type="ORF">B841_09100</name>
</gene>
<dbReference type="EMBL" id="CP003924">
    <property type="protein sequence ID" value="AGS35293.1"/>
    <property type="molecule type" value="Genomic_DNA"/>
</dbReference>
<dbReference type="InterPro" id="IPR038186">
    <property type="entry name" value="CHAD_dom_sf"/>
</dbReference>
<dbReference type="PATRIC" id="fig|1224163.3.peg.1830"/>
<dbReference type="HOGENOM" id="CLU_026984_1_0_11"/>
<evidence type="ECO:0000259" key="2">
    <source>
        <dbReference type="PROSITE" id="PS51708"/>
    </source>
</evidence>
<dbReference type="KEGG" id="cmd:B841_09100"/>
<evidence type="ECO:0000313" key="3">
    <source>
        <dbReference type="EMBL" id="AGS35293.1"/>
    </source>
</evidence>
<dbReference type="PROSITE" id="PS51708">
    <property type="entry name" value="CHAD"/>
    <property type="match status" value="1"/>
</dbReference>
<dbReference type="PANTHER" id="PTHR39339:SF1">
    <property type="entry name" value="CHAD DOMAIN-CONTAINING PROTEIN"/>
    <property type="match status" value="1"/>
</dbReference>
<dbReference type="InterPro" id="IPR007899">
    <property type="entry name" value="CHAD_dom"/>
</dbReference>
<dbReference type="Pfam" id="PF05235">
    <property type="entry name" value="CHAD"/>
    <property type="match status" value="1"/>
</dbReference>
<dbReference type="AlphaFoldDB" id="S5TKR4"/>
<dbReference type="PANTHER" id="PTHR39339">
    <property type="entry name" value="SLR1444 PROTEIN"/>
    <property type="match status" value="1"/>
</dbReference>
<protein>
    <recommendedName>
        <fullName evidence="5">CHAD domain-containing protein</fullName>
    </recommendedName>
</protein>
<dbReference type="Gene3D" id="1.40.20.10">
    <property type="entry name" value="CHAD domain"/>
    <property type="match status" value="1"/>
</dbReference>
<accession>S5TKR4</accession>
<dbReference type="Gene3D" id="2.40.320.10">
    <property type="entry name" value="Hypothetical Protein Pfu-838710-001"/>
    <property type="match status" value="1"/>
</dbReference>
<sequence length="538" mass="60040">MSINKFFEVEAKFAVSADTAVPDLLRLPQVKALGEPRVHELSAIYYDTEDLRLSREKITLRRRTGGEDDGWHLKLPATGGRVELHAELGEPVDGQFAVPEELLAQVRSVVRNHPLAPVAQVDNHRTESAVTGADDLPWAQLCDDRVTAHSLLPGGTSSTWREWEFELSEQLAGEPEGARLLQAATGLFIGAGARVSSSPSKLTSALGESANDAPLPTHLRDPGIDEDSAVAGVLEALRANRDKLVAYDPRVRRDEWDSVHQMRVATRELRSHLGTFSGVLAGEHVDRVQDELKMLARILGQARDAEVVEERFVSLLEAEDSGTVDEQARRHVREDMGAEYARAHRRVVAALNSDRYLQLLDDLDLLLAEPHTVAPAPAQPAERPKKSSPERVLLEQLEQAYRKLLKRHRDAVDSRYNEKVPLPVREEKFHDVRKSAKKLRYAAEAVGAATAVKTKRLYRACKSLQSSLGDFQDAATSRDKLLELARAAHRRGEDTFGYGLLYQREREVGRAALREYAEGVEEIRAAYDRITRRTRGKK</sequence>